<keyword evidence="4" id="KW-0378">Hydrolase</keyword>
<reference evidence="9 10" key="1">
    <citation type="journal article" date="2023" name="Hortic Res">
        <title>Pangenome of water caltrop reveals structural variations and asymmetric subgenome divergence after allopolyploidization.</title>
        <authorList>
            <person name="Zhang X."/>
            <person name="Chen Y."/>
            <person name="Wang L."/>
            <person name="Yuan Y."/>
            <person name="Fang M."/>
            <person name="Shi L."/>
            <person name="Lu R."/>
            <person name="Comes H.P."/>
            <person name="Ma Y."/>
            <person name="Chen Y."/>
            <person name="Huang G."/>
            <person name="Zhou Y."/>
            <person name="Zheng Z."/>
            <person name="Qiu Y."/>
        </authorList>
    </citation>
    <scope>NUCLEOTIDE SEQUENCE [LARGE SCALE GENOMIC DNA]</scope>
    <source>
        <strain evidence="9">F231</strain>
    </source>
</reference>
<evidence type="ECO:0000259" key="8">
    <source>
        <dbReference type="Pfam" id="PF18117"/>
    </source>
</evidence>
<dbReference type="AlphaFoldDB" id="A0AAN7KR19"/>
<evidence type="ECO:0000256" key="1">
    <source>
        <dbReference type="ARBA" id="ARBA00004123"/>
    </source>
</evidence>
<dbReference type="CDD" id="cd00519">
    <property type="entry name" value="Lipase_3"/>
    <property type="match status" value="1"/>
</dbReference>
<feature type="domain" description="EDS1 EP" evidence="8">
    <location>
        <begin position="411"/>
        <end position="613"/>
    </location>
</feature>
<gene>
    <name evidence="9" type="ORF">SAY86_009503</name>
</gene>
<evidence type="ECO:0000313" key="10">
    <source>
        <dbReference type="Proteomes" id="UP001346149"/>
    </source>
</evidence>
<evidence type="ECO:0000256" key="3">
    <source>
        <dbReference type="ARBA" id="ARBA00022490"/>
    </source>
</evidence>
<evidence type="ECO:0000256" key="4">
    <source>
        <dbReference type="ARBA" id="ARBA00022801"/>
    </source>
</evidence>
<sequence length="628" mass="70732">MDDEFYSPPWFESSEILAAFLASSSIPVHSWELCSQANAAAPRSFVVKQVGNTGYISFSGIQEMPASVLGSAKLVPLAAASSEMFPSFNIQGDGGAALREEGEEEIPAMVHAGMLHLFLYFMRTTDLEGKIKLLIQCKSIVITGYSIGATTASLTALWLLSRVKSNFNPPQIFCVTFGSPLLGNKSLSDAIITERWGGNFCHFVSNHDIVPRLLFTPLDPFTHHLQCLLQFWHSSMASQLSQLPALTLTEDDVNGYYRSIFSGVERAATADEGSRSGMEVWPFGSYVFCSTEGAICIDNANCVVKMLHLMLMSGSPDRSIEDHLLYGAYASKLCDQLLTRRNFTESGLPESSYEASVSLALQSSAIYGQDPLSTLATGCLLAARREDRVRNININSAKLAIGLSRINPLRAQIEWYMASCSKSPDKQGYYDSFKKRGYSKRETQINMNIIKLRNFWGGMIQMWERGELPHDFHQRAKWVNGAHSYQLQVEPLEIAEYYRQNLHRTQGHYITHGRKRMFEVFDRWWKKKGGQKEGPRTTFASLTQDPCFWARVEEAWDWLEQLSNEPTNSQVPYLLEKIRSFESYAENLIVKKEVSEDVIATNSTYSLWIKRCRELQNTFPLLSNGQSA</sequence>
<accession>A0AAN7KR19</accession>
<dbReference type="GO" id="GO:0005737">
    <property type="term" value="C:cytoplasm"/>
    <property type="evidence" value="ECO:0007669"/>
    <property type="project" value="UniProtKB-SubCell"/>
</dbReference>
<dbReference type="Proteomes" id="UP001346149">
    <property type="component" value="Unassembled WGS sequence"/>
</dbReference>
<keyword evidence="10" id="KW-1185">Reference proteome</keyword>
<evidence type="ECO:0000313" key="9">
    <source>
        <dbReference type="EMBL" id="KAK4774568.1"/>
    </source>
</evidence>
<dbReference type="GO" id="GO:0006629">
    <property type="term" value="P:lipid metabolic process"/>
    <property type="evidence" value="ECO:0007669"/>
    <property type="project" value="InterPro"/>
</dbReference>
<evidence type="ECO:0000256" key="6">
    <source>
        <dbReference type="ARBA" id="ARBA00023242"/>
    </source>
</evidence>
<dbReference type="PANTHER" id="PTHR47413">
    <property type="entry name" value="LIPASE-LIKE PAD4"/>
    <property type="match status" value="1"/>
</dbReference>
<dbReference type="GO" id="GO:0006952">
    <property type="term" value="P:defense response"/>
    <property type="evidence" value="ECO:0007669"/>
    <property type="project" value="UniProtKB-KW"/>
</dbReference>
<dbReference type="Pfam" id="PF18117">
    <property type="entry name" value="EDS1_EP"/>
    <property type="match status" value="1"/>
</dbReference>
<dbReference type="GO" id="GO:0005634">
    <property type="term" value="C:nucleus"/>
    <property type="evidence" value="ECO:0007669"/>
    <property type="project" value="UniProtKB-SubCell"/>
</dbReference>
<evidence type="ECO:0000259" key="7">
    <source>
        <dbReference type="Pfam" id="PF01764"/>
    </source>
</evidence>
<dbReference type="SUPFAM" id="SSF53474">
    <property type="entry name" value="alpha/beta-Hydrolases"/>
    <property type="match status" value="1"/>
</dbReference>
<name>A0AAN7KR19_TRANT</name>
<dbReference type="Gene3D" id="3.40.50.1820">
    <property type="entry name" value="alpha/beta hydrolase"/>
    <property type="match status" value="1"/>
</dbReference>
<feature type="domain" description="Fungal lipase-type" evidence="7">
    <location>
        <begin position="108"/>
        <end position="215"/>
    </location>
</feature>
<dbReference type="InterPro" id="IPR029058">
    <property type="entry name" value="AB_hydrolase_fold"/>
</dbReference>
<keyword evidence="3" id="KW-0963">Cytoplasm</keyword>
<dbReference type="EMBL" id="JAXQNO010000019">
    <property type="protein sequence ID" value="KAK4774568.1"/>
    <property type="molecule type" value="Genomic_DNA"/>
</dbReference>
<organism evidence="9 10">
    <name type="scientific">Trapa natans</name>
    <name type="common">Water chestnut</name>
    <dbReference type="NCBI Taxonomy" id="22666"/>
    <lineage>
        <taxon>Eukaryota</taxon>
        <taxon>Viridiplantae</taxon>
        <taxon>Streptophyta</taxon>
        <taxon>Embryophyta</taxon>
        <taxon>Tracheophyta</taxon>
        <taxon>Spermatophyta</taxon>
        <taxon>Magnoliopsida</taxon>
        <taxon>eudicotyledons</taxon>
        <taxon>Gunneridae</taxon>
        <taxon>Pentapetalae</taxon>
        <taxon>rosids</taxon>
        <taxon>malvids</taxon>
        <taxon>Myrtales</taxon>
        <taxon>Lythraceae</taxon>
        <taxon>Trapa</taxon>
    </lineage>
</organism>
<evidence type="ECO:0000256" key="5">
    <source>
        <dbReference type="ARBA" id="ARBA00022821"/>
    </source>
</evidence>
<dbReference type="Pfam" id="PF01764">
    <property type="entry name" value="Lipase_3"/>
    <property type="match status" value="1"/>
</dbReference>
<dbReference type="PANTHER" id="PTHR47413:SF2">
    <property type="entry name" value="LIPASE-LIKE PAD4"/>
    <property type="match status" value="1"/>
</dbReference>
<dbReference type="InterPro" id="IPR002921">
    <property type="entry name" value="Fungal_lipase-type"/>
</dbReference>
<protein>
    <recommendedName>
        <fullName evidence="11">Lipase-like PAD4</fullName>
    </recommendedName>
</protein>
<comment type="caution">
    <text evidence="9">The sequence shown here is derived from an EMBL/GenBank/DDBJ whole genome shotgun (WGS) entry which is preliminary data.</text>
</comment>
<keyword evidence="5" id="KW-0611">Plant defense</keyword>
<proteinExistence type="predicted"/>
<comment type="subcellular location">
    <subcellularLocation>
        <location evidence="2">Cytoplasm</location>
    </subcellularLocation>
    <subcellularLocation>
        <location evidence="1">Nucleus</location>
    </subcellularLocation>
</comment>
<evidence type="ECO:0000256" key="2">
    <source>
        <dbReference type="ARBA" id="ARBA00004496"/>
    </source>
</evidence>
<keyword evidence="6" id="KW-0539">Nucleus</keyword>
<dbReference type="InterPro" id="IPR041266">
    <property type="entry name" value="EDS1_EP"/>
</dbReference>
<evidence type="ECO:0008006" key="11">
    <source>
        <dbReference type="Google" id="ProtNLM"/>
    </source>
</evidence>
<dbReference type="GO" id="GO:0016787">
    <property type="term" value="F:hydrolase activity"/>
    <property type="evidence" value="ECO:0007669"/>
    <property type="project" value="UniProtKB-KW"/>
</dbReference>